<accession>A0ABU0XQL1</accession>
<dbReference type="Proteomes" id="UP001237592">
    <property type="component" value="Unassembled WGS sequence"/>
</dbReference>
<organism evidence="5 6">
    <name type="scientific">Janthinobacterium lividum</name>
    <dbReference type="NCBI Taxonomy" id="29581"/>
    <lineage>
        <taxon>Bacteria</taxon>
        <taxon>Pseudomonadati</taxon>
        <taxon>Pseudomonadota</taxon>
        <taxon>Betaproteobacteria</taxon>
        <taxon>Burkholderiales</taxon>
        <taxon>Oxalobacteraceae</taxon>
        <taxon>Janthinobacterium</taxon>
    </lineage>
</organism>
<dbReference type="Gene3D" id="2.60.120.330">
    <property type="entry name" value="B-lactam Antibiotic, Isopenicillin N Synthase, Chain"/>
    <property type="match status" value="1"/>
</dbReference>
<dbReference type="InterPro" id="IPR027443">
    <property type="entry name" value="IPNS-like_sf"/>
</dbReference>
<keyword evidence="6" id="KW-1185">Reference proteome</keyword>
<dbReference type="InterPro" id="IPR007803">
    <property type="entry name" value="Asp/Arg/Pro-Hydrxlase"/>
</dbReference>
<comment type="similarity">
    <text evidence="1">Belongs to the aspartyl/asparaginyl beta-hydroxylase family.</text>
</comment>
<protein>
    <submittedName>
        <fullName evidence="5">Aspartyl/asparaginyl beta-hydroxylase domain-containing protein</fullName>
    </submittedName>
</protein>
<proteinExistence type="inferred from homology"/>
<dbReference type="InterPro" id="IPR051821">
    <property type="entry name" value="Asp/Asn_beta-hydroxylase"/>
</dbReference>
<reference evidence="5 6" key="1">
    <citation type="submission" date="2023-08" db="EMBL/GenBank/DDBJ databases">
        <title>Draft genome sequence of Janthinobacterium lividum.</title>
        <authorList>
            <person name="Chun B.H."/>
            <person name="Lee Y."/>
        </authorList>
    </citation>
    <scope>NUCLEOTIDE SEQUENCE [LARGE SCALE GENOMIC DNA]</scope>
    <source>
        <strain evidence="5 6">AMJK</strain>
    </source>
</reference>
<evidence type="ECO:0000259" key="4">
    <source>
        <dbReference type="Pfam" id="PF05118"/>
    </source>
</evidence>
<evidence type="ECO:0000256" key="3">
    <source>
        <dbReference type="ARBA" id="ARBA00023002"/>
    </source>
</evidence>
<evidence type="ECO:0000313" key="5">
    <source>
        <dbReference type="EMBL" id="MDQ4625818.1"/>
    </source>
</evidence>
<gene>
    <name evidence="5" type="ORF">RB624_07960</name>
</gene>
<dbReference type="RefSeq" id="WP_307778802.1">
    <property type="nucleotide sequence ID" value="NZ_JAVFKP010000001.1"/>
</dbReference>
<evidence type="ECO:0000313" key="6">
    <source>
        <dbReference type="Proteomes" id="UP001237592"/>
    </source>
</evidence>
<name>A0ABU0XQL1_9BURK</name>
<dbReference type="PANTHER" id="PTHR46332:SF5">
    <property type="entry name" value="ASPARTATE BETA-HYDROXYLASE DOMAIN CONTAINING 2"/>
    <property type="match status" value="1"/>
</dbReference>
<dbReference type="EMBL" id="JAVFKP010000001">
    <property type="protein sequence ID" value="MDQ4625818.1"/>
    <property type="molecule type" value="Genomic_DNA"/>
</dbReference>
<evidence type="ECO:0000256" key="1">
    <source>
        <dbReference type="ARBA" id="ARBA00007730"/>
    </source>
</evidence>
<dbReference type="SUPFAM" id="SSF51197">
    <property type="entry name" value="Clavaminate synthase-like"/>
    <property type="match status" value="1"/>
</dbReference>
<sequence length="248" mass="26479">MERAIVPAQHIPSSWLQLPLHFDVARMQGDSDQLAADEWISHFNTGAYDQGWSCVPLRSPGGAADNIMPVDGAAYAGTPQLARCPRLREVLASFACEIRAARLMALAPGAIIRAHRDAGTSLADGLIRIHIPIHTSPQVLFTIDGETVHFTAGHAWYMDASCLHAVHNRGTTPRIHLVLDCVTNAWLEALFASAGFVPKAAHKYGDPGIHDGNVRAVITQLRLSPSPASQALARELAALAALADGSAP</sequence>
<feature type="domain" description="Aspartyl/asparaginy/proline hydroxylase" evidence="4">
    <location>
        <begin position="30"/>
        <end position="182"/>
    </location>
</feature>
<keyword evidence="2" id="KW-0223">Dioxygenase</keyword>
<evidence type="ECO:0000256" key="2">
    <source>
        <dbReference type="ARBA" id="ARBA00022964"/>
    </source>
</evidence>
<dbReference type="Pfam" id="PF05118">
    <property type="entry name" value="Asp_Arg_Hydrox"/>
    <property type="match status" value="1"/>
</dbReference>
<comment type="caution">
    <text evidence="5">The sequence shown here is derived from an EMBL/GenBank/DDBJ whole genome shotgun (WGS) entry which is preliminary data.</text>
</comment>
<dbReference type="PANTHER" id="PTHR46332">
    <property type="entry name" value="ASPARTATE BETA-HYDROXYLASE DOMAIN-CONTAINING PROTEIN 2"/>
    <property type="match status" value="1"/>
</dbReference>
<keyword evidence="3" id="KW-0560">Oxidoreductase</keyword>